<dbReference type="AlphaFoldDB" id="A0A0C1H2E7"/>
<evidence type="ECO:0000313" key="6">
    <source>
        <dbReference type="Proteomes" id="UP000031465"/>
    </source>
</evidence>
<protein>
    <submittedName>
        <fullName evidence="5">Uncharacterized protein</fullName>
    </submittedName>
</protein>
<proteinExistence type="predicted"/>
<evidence type="ECO:0000256" key="2">
    <source>
        <dbReference type="ARBA" id="ARBA00022679"/>
    </source>
</evidence>
<dbReference type="InterPro" id="IPR029063">
    <property type="entry name" value="SAM-dependent_MTases_sf"/>
</dbReference>
<name>A0A0C1H2E7_9BACT</name>
<keyword evidence="2" id="KW-0808">Transferase</keyword>
<organism evidence="5 6">
    <name type="scientific">Candidatus Protochlamydia amoebophila</name>
    <dbReference type="NCBI Taxonomy" id="362787"/>
    <lineage>
        <taxon>Bacteria</taxon>
        <taxon>Pseudomonadati</taxon>
        <taxon>Chlamydiota</taxon>
        <taxon>Chlamydiia</taxon>
        <taxon>Parachlamydiales</taxon>
        <taxon>Parachlamydiaceae</taxon>
        <taxon>Candidatus Protochlamydia</taxon>
    </lineage>
</organism>
<dbReference type="PANTHER" id="PTHR13610">
    <property type="entry name" value="METHYLTRANSFERASE DOMAIN-CONTAINING PROTEIN"/>
    <property type="match status" value="1"/>
</dbReference>
<gene>
    <name evidence="5" type="ORF">DB44_CW00120</name>
</gene>
<dbReference type="Gene3D" id="3.40.50.150">
    <property type="entry name" value="Vaccinia Virus protein VP39"/>
    <property type="match status" value="1"/>
</dbReference>
<dbReference type="GO" id="GO:0032259">
    <property type="term" value="P:methylation"/>
    <property type="evidence" value="ECO:0007669"/>
    <property type="project" value="UniProtKB-KW"/>
</dbReference>
<dbReference type="SUPFAM" id="SSF53335">
    <property type="entry name" value="S-adenosyl-L-methionine-dependent methyltransferases"/>
    <property type="match status" value="1"/>
</dbReference>
<feature type="transmembrane region" description="Helical" evidence="4">
    <location>
        <begin position="5"/>
        <end position="26"/>
    </location>
</feature>
<keyword evidence="4" id="KW-1133">Transmembrane helix</keyword>
<evidence type="ECO:0000313" key="5">
    <source>
        <dbReference type="EMBL" id="KIC71839.1"/>
    </source>
</evidence>
<dbReference type="PANTHER" id="PTHR13610:SF9">
    <property type="entry name" value="FI06469P"/>
    <property type="match status" value="1"/>
</dbReference>
<sequence>MRVFLITICFLFSLFFILIHIFWYSYFYGITPTPTSLKVQKSMVALLPKQLNGKVVELGSGWGNLTVALARSYPEKEIIAYEISPIPYYVSKFFFYLIGLKKIKTYRKDFFKCNFKDSGIIICYLYSSAMQKLKIKFEQELRAGTYVLSHTFAIPGWKPIQIYYAKDIYKTPIFLYCVQETLKYGI</sequence>
<reference evidence="5 6" key="1">
    <citation type="journal article" date="2014" name="Mol. Biol. Evol.">
        <title>Massive expansion of Ubiquitination-related gene families within the Chlamydiae.</title>
        <authorList>
            <person name="Domman D."/>
            <person name="Collingro A."/>
            <person name="Lagkouvardos I."/>
            <person name="Gehre L."/>
            <person name="Weinmaier T."/>
            <person name="Rattei T."/>
            <person name="Subtil A."/>
            <person name="Horn M."/>
        </authorList>
    </citation>
    <scope>NUCLEOTIDE SEQUENCE [LARGE SCALE GENOMIC DNA]</scope>
    <source>
        <strain evidence="5 6">EI2</strain>
    </source>
</reference>
<dbReference type="CDD" id="cd02440">
    <property type="entry name" value="AdoMet_MTases"/>
    <property type="match status" value="1"/>
</dbReference>
<dbReference type="PATRIC" id="fig|362787.3.peg.1091"/>
<evidence type="ECO:0000256" key="4">
    <source>
        <dbReference type="SAM" id="Phobius"/>
    </source>
</evidence>
<comment type="caution">
    <text evidence="5">The sequence shown here is derived from an EMBL/GenBank/DDBJ whole genome shotgun (WGS) entry which is preliminary data.</text>
</comment>
<dbReference type="EMBL" id="JSAN01000069">
    <property type="protein sequence ID" value="KIC71839.1"/>
    <property type="molecule type" value="Genomic_DNA"/>
</dbReference>
<keyword evidence="3" id="KW-0949">S-adenosyl-L-methionine</keyword>
<dbReference type="InterPro" id="IPR026170">
    <property type="entry name" value="FAM173A/B"/>
</dbReference>
<keyword evidence="1" id="KW-0489">Methyltransferase</keyword>
<accession>A0A0C1H2E7</accession>
<feature type="transmembrane region" description="Helical" evidence="4">
    <location>
        <begin position="78"/>
        <end position="98"/>
    </location>
</feature>
<evidence type="ECO:0000256" key="1">
    <source>
        <dbReference type="ARBA" id="ARBA00022603"/>
    </source>
</evidence>
<dbReference type="Proteomes" id="UP000031465">
    <property type="component" value="Unassembled WGS sequence"/>
</dbReference>
<evidence type="ECO:0000256" key="3">
    <source>
        <dbReference type="ARBA" id="ARBA00022691"/>
    </source>
</evidence>
<keyword evidence="4" id="KW-0472">Membrane</keyword>
<keyword evidence="4" id="KW-0812">Transmembrane</keyword>
<dbReference type="GO" id="GO:0016279">
    <property type="term" value="F:protein-lysine N-methyltransferase activity"/>
    <property type="evidence" value="ECO:0007669"/>
    <property type="project" value="InterPro"/>
</dbReference>